<evidence type="ECO:0000256" key="2">
    <source>
        <dbReference type="ARBA" id="ARBA00009410"/>
    </source>
</evidence>
<evidence type="ECO:0000259" key="5">
    <source>
        <dbReference type="Pfam" id="PF01266"/>
    </source>
</evidence>
<dbReference type="InterPro" id="IPR006076">
    <property type="entry name" value="FAD-dep_OxRdtase"/>
</dbReference>
<dbReference type="InterPro" id="IPR036188">
    <property type="entry name" value="FAD/NAD-bd_sf"/>
</dbReference>
<protein>
    <submittedName>
        <fullName evidence="6">FAD-binding oxidoreductase</fullName>
    </submittedName>
</protein>
<dbReference type="Gene3D" id="3.30.9.10">
    <property type="entry name" value="D-Amino Acid Oxidase, subunit A, domain 2"/>
    <property type="match status" value="1"/>
</dbReference>
<dbReference type="Proteomes" id="UP000481030">
    <property type="component" value="Unassembled WGS sequence"/>
</dbReference>
<evidence type="ECO:0000313" key="6">
    <source>
        <dbReference type="EMBL" id="KAB2330143.1"/>
    </source>
</evidence>
<comment type="caution">
    <text evidence="6">The sequence shown here is derived from an EMBL/GenBank/DDBJ whole genome shotgun (WGS) entry which is preliminary data.</text>
</comment>
<keyword evidence="4" id="KW-0560">Oxidoreductase</keyword>
<dbReference type="OrthoDB" id="9805337at2"/>
<sequence>MKTYIVIGAGILGASTAYHLTKTGAKVMIIDRQDRGQATVAAAGIVCPWLTQRRNQAWYKLAKGGAKYYSSLISQLEEDGETETGYKKVGAISIHTDEIKLEKMEERAFKRLEDASEIGEITRLSNEESREKFPPLAEEYSSVHISGAARVNGRALCQSLIRGAEKHGATLIYGNAALIFNENKVTGIKVNGEAYLADQVIVTAGAWANELLLPLGINFLVSPQKAQIVHLHMGETDTSEWPVIMPPNNQYILAFAGGRVVIGATHEDDKGFDTRVTAGGLNEIYSKAIAVAPGLSDSEVLETRVGFRPFTPGFLPVIGAVPGYESLLIANGLGASGLTVGPYLGAELAKLALGKPLEIDISLYDVAGAIESLK</sequence>
<feature type="domain" description="FAD dependent oxidoreductase" evidence="5">
    <location>
        <begin position="4"/>
        <end position="351"/>
    </location>
</feature>
<dbReference type="GO" id="GO:0016491">
    <property type="term" value="F:oxidoreductase activity"/>
    <property type="evidence" value="ECO:0007669"/>
    <property type="project" value="UniProtKB-KW"/>
</dbReference>
<dbReference type="SUPFAM" id="SSF54373">
    <property type="entry name" value="FAD-linked reductases, C-terminal domain"/>
    <property type="match status" value="1"/>
</dbReference>
<keyword evidence="3" id="KW-0285">Flavoprotein</keyword>
<dbReference type="EMBL" id="WBOS01000015">
    <property type="protein sequence ID" value="KAB2330143.1"/>
    <property type="molecule type" value="Genomic_DNA"/>
</dbReference>
<proteinExistence type="inferred from homology"/>
<comment type="cofactor">
    <cofactor evidence="1">
        <name>FAD</name>
        <dbReference type="ChEBI" id="CHEBI:57692"/>
    </cofactor>
</comment>
<evidence type="ECO:0000256" key="4">
    <source>
        <dbReference type="ARBA" id="ARBA00023002"/>
    </source>
</evidence>
<accession>A0A6L3V1S8</accession>
<dbReference type="Gene3D" id="3.50.50.60">
    <property type="entry name" value="FAD/NAD(P)-binding domain"/>
    <property type="match status" value="1"/>
</dbReference>
<dbReference type="GO" id="GO:0005737">
    <property type="term" value="C:cytoplasm"/>
    <property type="evidence" value="ECO:0007669"/>
    <property type="project" value="TreeGrafter"/>
</dbReference>
<dbReference type="RefSeq" id="WP_151536631.1">
    <property type="nucleotide sequence ID" value="NZ_WBOS01000015.1"/>
</dbReference>
<reference evidence="6 7" key="1">
    <citation type="journal article" date="2016" name="Antonie Van Leeuwenhoek">
        <title>Bacillus depressus sp. nov., isolated from soil of a sunflower field.</title>
        <authorList>
            <person name="Wei X."/>
            <person name="Xin D."/>
            <person name="Xin Y."/>
            <person name="Zhang H."/>
            <person name="Wang T."/>
            <person name="Zhang J."/>
        </authorList>
    </citation>
    <scope>NUCLEOTIDE SEQUENCE [LARGE SCALE GENOMIC DNA]</scope>
    <source>
        <strain evidence="6 7">BZ1</strain>
    </source>
</reference>
<dbReference type="PANTHER" id="PTHR13847">
    <property type="entry name" value="SARCOSINE DEHYDROGENASE-RELATED"/>
    <property type="match status" value="1"/>
</dbReference>
<evidence type="ECO:0000256" key="3">
    <source>
        <dbReference type="ARBA" id="ARBA00022630"/>
    </source>
</evidence>
<dbReference type="Pfam" id="PF01266">
    <property type="entry name" value="DAO"/>
    <property type="match status" value="1"/>
</dbReference>
<name>A0A6L3V1S8_9BACI</name>
<dbReference type="SUPFAM" id="SSF51905">
    <property type="entry name" value="FAD/NAD(P)-binding domain"/>
    <property type="match status" value="1"/>
</dbReference>
<gene>
    <name evidence="6" type="ORF">F7731_20365</name>
</gene>
<dbReference type="PANTHER" id="PTHR13847:SF286">
    <property type="entry name" value="D-AMINO ACID DEHYDROGENASE"/>
    <property type="match status" value="1"/>
</dbReference>
<comment type="similarity">
    <text evidence="2">Belongs to the DadA oxidoreductase family.</text>
</comment>
<evidence type="ECO:0000256" key="1">
    <source>
        <dbReference type="ARBA" id="ARBA00001974"/>
    </source>
</evidence>
<dbReference type="AlphaFoldDB" id="A0A6L3V1S8"/>
<keyword evidence="7" id="KW-1185">Reference proteome</keyword>
<organism evidence="6 7">
    <name type="scientific">Cytobacillus depressus</name>
    <dbReference type="NCBI Taxonomy" id="1602942"/>
    <lineage>
        <taxon>Bacteria</taxon>
        <taxon>Bacillati</taxon>
        <taxon>Bacillota</taxon>
        <taxon>Bacilli</taxon>
        <taxon>Bacillales</taxon>
        <taxon>Bacillaceae</taxon>
        <taxon>Cytobacillus</taxon>
    </lineage>
</organism>
<evidence type="ECO:0000313" key="7">
    <source>
        <dbReference type="Proteomes" id="UP000481030"/>
    </source>
</evidence>